<dbReference type="InterPro" id="IPR058922">
    <property type="entry name" value="WHD_DRP"/>
</dbReference>
<dbReference type="InterPro" id="IPR056789">
    <property type="entry name" value="LRR_R13L1-DRL21"/>
</dbReference>
<dbReference type="GO" id="GO:0006952">
    <property type="term" value="P:defense response"/>
    <property type="evidence" value="ECO:0007669"/>
    <property type="project" value="UniProtKB-KW"/>
</dbReference>
<feature type="domain" description="Disease resistance N-terminal" evidence="8">
    <location>
        <begin position="966"/>
        <end position="1004"/>
    </location>
</feature>
<dbReference type="InterPro" id="IPR036388">
    <property type="entry name" value="WH-like_DNA-bd_sf"/>
</dbReference>
<dbReference type="Pfam" id="PF13855">
    <property type="entry name" value="LRR_8"/>
    <property type="match status" value="1"/>
</dbReference>
<dbReference type="InterPro" id="IPR041118">
    <property type="entry name" value="Rx_N"/>
</dbReference>
<organism evidence="11 12">
    <name type="scientific">Zingiber officinale</name>
    <name type="common">Ginger</name>
    <name type="synonym">Amomum zingiber</name>
    <dbReference type="NCBI Taxonomy" id="94328"/>
    <lineage>
        <taxon>Eukaryota</taxon>
        <taxon>Viridiplantae</taxon>
        <taxon>Streptophyta</taxon>
        <taxon>Embryophyta</taxon>
        <taxon>Tracheophyta</taxon>
        <taxon>Spermatophyta</taxon>
        <taxon>Magnoliopsida</taxon>
        <taxon>Liliopsida</taxon>
        <taxon>Zingiberales</taxon>
        <taxon>Zingiberaceae</taxon>
        <taxon>Zingiber</taxon>
    </lineage>
</organism>
<evidence type="ECO:0008006" key="13">
    <source>
        <dbReference type="Google" id="ProtNLM"/>
    </source>
</evidence>
<evidence type="ECO:0000259" key="7">
    <source>
        <dbReference type="Pfam" id="PF00931"/>
    </source>
</evidence>
<dbReference type="PRINTS" id="PR00364">
    <property type="entry name" value="DISEASERSIST"/>
</dbReference>
<comment type="caution">
    <text evidence="11">The sequence shown here is derived from an EMBL/GenBank/DDBJ whole genome shotgun (WGS) entry which is preliminary data.</text>
</comment>
<dbReference type="Gene3D" id="1.20.5.4130">
    <property type="match status" value="1"/>
</dbReference>
<comment type="similarity">
    <text evidence="1">Belongs to the disease resistance NB-LRR family.</text>
</comment>
<dbReference type="GO" id="GO:0005524">
    <property type="term" value="F:ATP binding"/>
    <property type="evidence" value="ECO:0007669"/>
    <property type="project" value="UniProtKB-KW"/>
</dbReference>
<dbReference type="Gene3D" id="3.80.10.10">
    <property type="entry name" value="Ribonuclease Inhibitor"/>
    <property type="match status" value="2"/>
</dbReference>
<dbReference type="SUPFAM" id="SSF52058">
    <property type="entry name" value="L domain-like"/>
    <property type="match status" value="2"/>
</dbReference>
<dbReference type="GO" id="GO:0051707">
    <property type="term" value="P:response to other organism"/>
    <property type="evidence" value="ECO:0007669"/>
    <property type="project" value="UniProtKB-ARBA"/>
</dbReference>
<evidence type="ECO:0000256" key="6">
    <source>
        <dbReference type="ARBA" id="ARBA00022840"/>
    </source>
</evidence>
<evidence type="ECO:0000259" key="8">
    <source>
        <dbReference type="Pfam" id="PF18052"/>
    </source>
</evidence>
<evidence type="ECO:0000313" key="12">
    <source>
        <dbReference type="Proteomes" id="UP000734854"/>
    </source>
</evidence>
<dbReference type="Gene3D" id="1.10.10.10">
    <property type="entry name" value="Winged helix-like DNA-binding domain superfamily/Winged helix DNA-binding domain"/>
    <property type="match status" value="1"/>
</dbReference>
<evidence type="ECO:0000259" key="9">
    <source>
        <dbReference type="Pfam" id="PF23559"/>
    </source>
</evidence>
<evidence type="ECO:0000256" key="2">
    <source>
        <dbReference type="ARBA" id="ARBA00022614"/>
    </source>
</evidence>
<dbReference type="PANTHER" id="PTHR36766:SF40">
    <property type="entry name" value="DISEASE RESISTANCE PROTEIN RGA3"/>
    <property type="match status" value="1"/>
</dbReference>
<evidence type="ECO:0000256" key="4">
    <source>
        <dbReference type="ARBA" id="ARBA00022741"/>
    </source>
</evidence>
<dbReference type="SUPFAM" id="SSF52540">
    <property type="entry name" value="P-loop containing nucleoside triphosphate hydrolases"/>
    <property type="match status" value="1"/>
</dbReference>
<evidence type="ECO:0000256" key="1">
    <source>
        <dbReference type="ARBA" id="ARBA00008894"/>
    </source>
</evidence>
<dbReference type="InterPro" id="IPR002182">
    <property type="entry name" value="NB-ARC"/>
</dbReference>
<evidence type="ECO:0000256" key="5">
    <source>
        <dbReference type="ARBA" id="ARBA00022821"/>
    </source>
</evidence>
<keyword evidence="12" id="KW-1185">Reference proteome</keyword>
<dbReference type="EMBL" id="JACMSC010000001">
    <property type="protein sequence ID" value="KAG6535265.1"/>
    <property type="molecule type" value="Genomic_DNA"/>
</dbReference>
<evidence type="ECO:0000256" key="3">
    <source>
        <dbReference type="ARBA" id="ARBA00022737"/>
    </source>
</evidence>
<reference evidence="11 12" key="1">
    <citation type="submission" date="2020-08" db="EMBL/GenBank/DDBJ databases">
        <title>Plant Genome Project.</title>
        <authorList>
            <person name="Zhang R.-G."/>
        </authorList>
    </citation>
    <scope>NUCLEOTIDE SEQUENCE [LARGE SCALE GENOMIC DNA]</scope>
    <source>
        <tissue evidence="11">Rhizome</tissue>
    </source>
</reference>
<dbReference type="InterPro" id="IPR027417">
    <property type="entry name" value="P-loop_NTPase"/>
</dbReference>
<gene>
    <name evidence="11" type="ORF">ZIOFF_000230</name>
</gene>
<dbReference type="Pfam" id="PF25019">
    <property type="entry name" value="LRR_R13L1-DRL21"/>
    <property type="match status" value="1"/>
</dbReference>
<name>A0A8J5IHN7_ZINOF</name>
<dbReference type="AlphaFoldDB" id="A0A8J5IHN7"/>
<keyword evidence="6" id="KW-0067">ATP-binding</keyword>
<keyword evidence="3" id="KW-0677">Repeat</keyword>
<evidence type="ECO:0000313" key="11">
    <source>
        <dbReference type="EMBL" id="KAG6535265.1"/>
    </source>
</evidence>
<dbReference type="InterPro" id="IPR001611">
    <property type="entry name" value="Leu-rich_rpt"/>
</dbReference>
<dbReference type="PANTHER" id="PTHR36766">
    <property type="entry name" value="PLANT BROAD-SPECTRUM MILDEW RESISTANCE PROTEIN RPW8"/>
    <property type="match status" value="1"/>
</dbReference>
<feature type="domain" description="R13L1/DRL21-like LRR repeat region" evidence="10">
    <location>
        <begin position="521"/>
        <end position="644"/>
    </location>
</feature>
<keyword evidence="2" id="KW-0433">Leucine-rich repeat</keyword>
<dbReference type="Pfam" id="PF18052">
    <property type="entry name" value="Rx_N"/>
    <property type="match status" value="1"/>
</dbReference>
<accession>A0A8J5IHN7</accession>
<dbReference type="Pfam" id="PF23559">
    <property type="entry name" value="WHD_DRP"/>
    <property type="match status" value="1"/>
</dbReference>
<keyword evidence="4" id="KW-0547">Nucleotide-binding</keyword>
<proteinExistence type="inferred from homology"/>
<keyword evidence="5" id="KW-0611">Plant defense</keyword>
<dbReference type="InterPro" id="IPR032675">
    <property type="entry name" value="LRR_dom_sf"/>
</dbReference>
<protein>
    <recommendedName>
        <fullName evidence="13">NB-ARC domain-containing protein</fullName>
    </recommendedName>
</protein>
<feature type="domain" description="NB-ARC" evidence="7">
    <location>
        <begin position="122"/>
        <end position="232"/>
    </location>
</feature>
<dbReference type="Proteomes" id="UP000734854">
    <property type="component" value="Unassembled WGS sequence"/>
</dbReference>
<evidence type="ECO:0000259" key="10">
    <source>
        <dbReference type="Pfam" id="PF25019"/>
    </source>
</evidence>
<dbReference type="Pfam" id="PF00931">
    <property type="entry name" value="NB-ARC"/>
    <property type="match status" value="1"/>
</dbReference>
<dbReference type="GO" id="GO:0043531">
    <property type="term" value="F:ADP binding"/>
    <property type="evidence" value="ECO:0007669"/>
    <property type="project" value="InterPro"/>
</dbReference>
<dbReference type="Gene3D" id="3.40.50.300">
    <property type="entry name" value="P-loop containing nucleotide triphosphate hydrolases"/>
    <property type="match status" value="1"/>
</dbReference>
<sequence length="1049" mass="120322">MQELKGAAYDAEDLIDEFQYHLLRQKVKGEEENKESCSSGLPNIFSAAKEKLFGSSHSLEEDAMRASVVEIQERLERIANSMKSIMNVLPPNDRGKQPEVKFQARESCSSPVTNVLFGRDKELNQVGLAKSIIESVTLQKQDDNMRLEPLQKILHQHIAKKKFLLVLDDVWSNNKSIWEKFCALLKVGAHGSKIIVTTRDLKVSKMVSLAEPISLHGLDEDVFWQLFKKCSFGALNLEGYPELEDIGRKKALKLKGSPLAAKTLGSVLQSNLCKQHWATIMESDIWKVKQDENDIMPALHLSYQYLNENLKQCFTFCSLFPKDYRFYEDKLIRMWMAEGFINEDKSTKRMEDVGSDYVLEFLTRQITKILSTIRHVRVEGKLPLEFSGYAKLRTLLLRNSPRESLFKKLRSIRVLDVSGCGLQELSEHIGKLIHLRYLDLSYNSEIKILPESLCDLYNLQTLKAVGCSELESTPQQLSKLVNLRHIFADEKFWVMIKDIRRLTNLQELPTFRVQEEDGLKLVQLKNLTQLRGTLHIQNLENGVDSKEAQTAQYAELKKKVHVQELVLTWNDEKDAKLEEEVIEGLQPHDLLKILKIEGYNGGRSPSWLMPKVLSNLEKLELVNCKGWDDVLPFIGQRLYLIELIMYSMPALKQLSHEFKGKCFPKLEMLDLYELPALEEWSWTEGKDLFPRMRQLRVWKCPKLNRLPPFPHSLEILTIYDCSKLILNSKTEDGEECGCYLPPSLKVLELDNCGEYSKLLPGCLHSLRLVTRLAIRYCPHITSIPPVQLVELQYLYISNCDELRRMDCLALLKSLKELKIVGCPKLVQLDVEDEQAGSLSSLCKLCVDNTALLKIFPLRNSLSFITELRIESCSEEVIFEEAILMQSLTAVTSLTFCNCDKLQSLPTELVRSLTAVTSLNFIDCKKLQSLPTELLQSLPLLKQLNIYWCPQFQSLPEEELPPLLNSDNTKWKTLMKKLKDAAYDAEDLIDEFQYYLLRQKIKGEEEDKASGSGGLPNILSTVKKKLSGSSYDMRARAREIQEGWRQLLKV</sequence>
<feature type="domain" description="Disease resistance protein winged helix" evidence="9">
    <location>
        <begin position="319"/>
        <end position="367"/>
    </location>
</feature>